<evidence type="ECO:0000259" key="12">
    <source>
        <dbReference type="PROSITE" id="PS51847"/>
    </source>
</evidence>
<dbReference type="KEGG" id="ccac:CcaHIS019_0409230"/>
<evidence type="ECO:0000256" key="8">
    <source>
        <dbReference type="ARBA" id="ARBA00023136"/>
    </source>
</evidence>
<dbReference type="GO" id="GO:0008289">
    <property type="term" value="F:lipid binding"/>
    <property type="evidence" value="ECO:0007669"/>
    <property type="project" value="UniProtKB-KW"/>
</dbReference>
<dbReference type="Pfam" id="PF25669">
    <property type="entry name" value="SMP_MUG190-like"/>
    <property type="match status" value="1"/>
</dbReference>
<dbReference type="GO" id="GO:0006869">
    <property type="term" value="P:lipid transport"/>
    <property type="evidence" value="ECO:0007669"/>
    <property type="project" value="UniProtKB-KW"/>
</dbReference>
<sequence length="1609" mass="171586">MAQDPHPGAAQASHINPNDVAPSHMTSSQKEAIANVVAHDAAKGATVYSLDDQKPEAKKGGVRGVFGAPKALGKGVMNVGQGVGKGVGAVGKGAIHGVGAVGGGVVHGVGAVGGGVVHGVGAVGKGAAGVVTNVGGAAVGGVGAIGGQAKNALGSIPGMGALKDDPKGSARAVAIDTSTSASAPKPTVSLEDAKKAAAAPTEDDIPGTIPKTVLPGIPEWMGIGWKEVAGVAGKGRPDAQTSQDLSILSGFLKEQYYGQWWHNAGIIFFAVIATRFVTWLRFGWGSLFIILGTCATFYSLSIKRTRQRARDDIQRELSKTRLITDNESAGWLNGFLERFWLIYEPVLSQTIVAGVAPALEANCPSFLESLKLTTFTLGNKAPRIDYVRTFPKTPDDVVVMDWALSFTPTDVSDITPIQAKSRVNPKIILEIRLGKGIVSTGMPVLLEDISFSGRMRIKMTFMSDFPHIQKVELSFLEQPTFDYVLKPIGGETLGVDINSIPGLAPFIRDQVHANLGPMMYDPNVFTLDLESMLAGSPLDAANGVLKIQVIDAQDLKATKFGGGDPDPYVSISVGAGAAVARTRTIPSSTSPSWNETQFVLIKSLNDVLNLNVMDYNDMRSDALLGTVNHELVTLGEDAEQDGIVGRILNTGKDRGGMRYNLSYYPAILPEKNPDGTFEPVPDIPSGIVRLEILQAKDFGLHNDISAKALIYLGKGKSPIHETKVIKKNASPAWSDHVEFICADKNASVVTVRIIDTRSEREIGRAAIRVADILEGKEKGEDWFPLANSRAAKIRLTAAFKPVNLPGSIDGASSYVPPIGVLRVHLKNAVDVKNVEAMGKSDPYAKVMIGSKVFARTEVCDDTLNPNWDQIVYVPVHSLKEKVKIELMDYQNIGKDRSLGSVSFNVSDMAVENPNNVAYPFESTGRASLSERIFLGKNNQFKGTLNFDVDFNPAMELRGGVSFEPVTDDVEEAAKSAAGVNGNSPNGTTKAEGATETLKDSPTDTKATLKDKDGNPIKEEDAPPPAPEKGVVLTREKLFQSQSGVLAFQVIEGTLARKGAVEVLFDDGYWPVYASERARSAHQRWDQIGEGFVRELDFGRIWLRINANDDDDHEDIVAEVQMGTREFLDQALDKEATFVLSDPKGGGGCSSIKMSARYIPVEIQLAARESMNDQGMLSFTLVSGKNLKGVDRSGKSDPYVSFVLNNVKVAKSETKKKTRDPQWNEQFETVVPSRVRAKFVAQVNDWDRVGSATPMGDAIIDLAAMEPFQPSNIDVPVVHNGENVGTLQLHMIFRPTIIARRRTNTNAFAGAGRAVTSIGGAALGAPVALGKGVVHGGGAVVSGVGRGVGTVVGAPGRLFGRSKNRSSSVTQNQPQEILREEDENRAMGGSHLAVPGYDVGQGQAPQATAGQISAPAGMSGDMMPVGEEATTLPPGAGEAPQEPGTLIVSVLSVKDVQPQGSHSASALKPYVTVRVGNKSHKTDHVKGTEGDFNETFNFNLPLGTTELSLSVFDKHTLGKDTELGEATVDIWRHLQPAIPTADVFVELTQGSGQVKLRLDWQAGMLQRGMSRMRSRTPSVSSKQGIVPETPRSSRFAMTPTKSTANGQGPQ</sequence>
<keyword evidence="2" id="KW-0813">Transport</keyword>
<dbReference type="InterPro" id="IPR000008">
    <property type="entry name" value="C2_dom"/>
</dbReference>
<gene>
    <name evidence="13" type="primary">TCB2</name>
    <name evidence="13" type="ORF">CcaverHIS019_0409230</name>
</gene>
<evidence type="ECO:0000256" key="7">
    <source>
        <dbReference type="ARBA" id="ARBA00023121"/>
    </source>
</evidence>
<dbReference type="Proteomes" id="UP001233271">
    <property type="component" value="Chromosome 4"/>
</dbReference>
<dbReference type="InterPro" id="IPR017147">
    <property type="entry name" value="Tricalbin"/>
</dbReference>
<dbReference type="InterPro" id="IPR056910">
    <property type="entry name" value="TCB1-3_C2"/>
</dbReference>
<evidence type="ECO:0000256" key="2">
    <source>
        <dbReference type="ARBA" id="ARBA00022448"/>
    </source>
</evidence>
<dbReference type="PROSITE" id="PS50004">
    <property type="entry name" value="C2"/>
    <property type="match status" value="5"/>
</dbReference>
<evidence type="ECO:0000256" key="3">
    <source>
        <dbReference type="ARBA" id="ARBA00022692"/>
    </source>
</evidence>
<feature type="domain" description="C2" evidence="11">
    <location>
        <begin position="804"/>
        <end position="918"/>
    </location>
</feature>
<reference evidence="13" key="1">
    <citation type="journal article" date="2023" name="BMC Genomics">
        <title>Chromosome-level genome assemblies of Cutaneotrichosporon spp. (Trichosporonales, Basidiomycota) reveal imbalanced evolution between nucleotide sequences and chromosome synteny.</title>
        <authorList>
            <person name="Kobayashi Y."/>
            <person name="Kayamori A."/>
            <person name="Aoki K."/>
            <person name="Shiwa Y."/>
            <person name="Matsutani M."/>
            <person name="Fujita N."/>
            <person name="Sugita T."/>
            <person name="Iwasaki W."/>
            <person name="Tanaka N."/>
            <person name="Takashima M."/>
        </authorList>
    </citation>
    <scope>NUCLEOTIDE SEQUENCE</scope>
    <source>
        <strain evidence="13">HIS019</strain>
    </source>
</reference>
<dbReference type="InterPro" id="IPR037761">
    <property type="entry name" value="C2A_Tricalbin"/>
</dbReference>
<evidence type="ECO:0000313" key="14">
    <source>
        <dbReference type="Proteomes" id="UP001233271"/>
    </source>
</evidence>
<evidence type="ECO:0000256" key="4">
    <source>
        <dbReference type="ARBA" id="ARBA00022737"/>
    </source>
</evidence>
<feature type="domain" description="C2" evidence="11">
    <location>
        <begin position="1158"/>
        <end position="1274"/>
    </location>
</feature>
<dbReference type="Pfam" id="PF00168">
    <property type="entry name" value="C2"/>
    <property type="match status" value="5"/>
</dbReference>
<feature type="region of interest" description="Disordered" evidence="9">
    <location>
        <begin position="1567"/>
        <end position="1609"/>
    </location>
</feature>
<accession>A0AA48QW79</accession>
<dbReference type="InterPro" id="IPR037762">
    <property type="entry name" value="C2C_Tricalbin"/>
</dbReference>
<dbReference type="GeneID" id="85495973"/>
<dbReference type="SMART" id="SM00239">
    <property type="entry name" value="C2"/>
    <property type="match status" value="5"/>
</dbReference>
<feature type="domain" description="SMP-LTD" evidence="12">
    <location>
        <begin position="325"/>
        <end position="530"/>
    </location>
</feature>
<feature type="transmembrane region" description="Helical" evidence="10">
    <location>
        <begin position="260"/>
        <end position="277"/>
    </location>
</feature>
<dbReference type="PIRSF" id="PIRSF037232">
    <property type="entry name" value="Tricalbin"/>
    <property type="match status" value="1"/>
</dbReference>
<feature type="compositionally biased region" description="Polar residues" evidence="9">
    <location>
        <begin position="1598"/>
        <end position="1609"/>
    </location>
</feature>
<feature type="domain" description="C2" evidence="11">
    <location>
        <begin position="1423"/>
        <end position="1543"/>
    </location>
</feature>
<dbReference type="InterPro" id="IPR035892">
    <property type="entry name" value="C2_domain_sf"/>
</dbReference>
<dbReference type="InterPro" id="IPR052455">
    <property type="entry name" value="Tricalbin_domain"/>
</dbReference>
<dbReference type="InterPro" id="IPR031468">
    <property type="entry name" value="SMP_LBD"/>
</dbReference>
<evidence type="ECO:0000256" key="5">
    <source>
        <dbReference type="ARBA" id="ARBA00022989"/>
    </source>
</evidence>
<feature type="region of interest" description="Disordered" evidence="9">
    <location>
        <begin position="1358"/>
        <end position="1383"/>
    </location>
</feature>
<dbReference type="CDD" id="cd00030">
    <property type="entry name" value="C2"/>
    <property type="match status" value="1"/>
</dbReference>
<dbReference type="Pfam" id="PF24920">
    <property type="entry name" value="C2_TCB1"/>
    <property type="match status" value="1"/>
</dbReference>
<dbReference type="SUPFAM" id="SSF49562">
    <property type="entry name" value="C2 domain (Calcium/lipid-binding domain, CaLB)"/>
    <property type="match status" value="5"/>
</dbReference>
<feature type="region of interest" description="Disordered" evidence="9">
    <location>
        <begin position="974"/>
        <end position="1027"/>
    </location>
</feature>
<feature type="domain" description="C2" evidence="11">
    <location>
        <begin position="669"/>
        <end position="783"/>
    </location>
</feature>
<evidence type="ECO:0000259" key="11">
    <source>
        <dbReference type="PROSITE" id="PS50004"/>
    </source>
</evidence>
<dbReference type="CDD" id="cd04044">
    <property type="entry name" value="C2A_Tricalbin-like"/>
    <property type="match status" value="1"/>
</dbReference>
<keyword evidence="6" id="KW-0445">Lipid transport</keyword>
<protein>
    <recommendedName>
        <fullName evidence="15">Tricalbin</fullName>
    </recommendedName>
</protein>
<dbReference type="GO" id="GO:0061817">
    <property type="term" value="P:endoplasmic reticulum-plasma membrane tethering"/>
    <property type="evidence" value="ECO:0007669"/>
    <property type="project" value="InterPro"/>
</dbReference>
<feature type="region of interest" description="Disordered" evidence="9">
    <location>
        <begin position="1"/>
        <end position="31"/>
    </location>
</feature>
<proteinExistence type="predicted"/>
<dbReference type="InterPro" id="IPR037756">
    <property type="entry name" value="C2D_Tricalbin"/>
</dbReference>
<feature type="compositionally biased region" description="Basic and acidic residues" evidence="9">
    <location>
        <begin position="996"/>
        <end position="1020"/>
    </location>
</feature>
<keyword evidence="5 10" id="KW-1133">Transmembrane helix</keyword>
<dbReference type="RefSeq" id="XP_060457368.1">
    <property type="nucleotide sequence ID" value="XM_060600812.1"/>
</dbReference>
<keyword evidence="7" id="KW-0446">Lipid-binding</keyword>
<dbReference type="CDD" id="cd04045">
    <property type="entry name" value="C2C_Tricalbin-like"/>
    <property type="match status" value="1"/>
</dbReference>
<comment type="subcellular location">
    <subcellularLocation>
        <location evidence="1">Membrane</location>
    </subcellularLocation>
</comment>
<organism evidence="13 14">
    <name type="scientific">Cutaneotrichosporon cavernicola</name>
    <dbReference type="NCBI Taxonomy" id="279322"/>
    <lineage>
        <taxon>Eukaryota</taxon>
        <taxon>Fungi</taxon>
        <taxon>Dikarya</taxon>
        <taxon>Basidiomycota</taxon>
        <taxon>Agaricomycotina</taxon>
        <taxon>Tremellomycetes</taxon>
        <taxon>Trichosporonales</taxon>
        <taxon>Trichosporonaceae</taxon>
        <taxon>Cutaneotrichosporon</taxon>
    </lineage>
</organism>
<dbReference type="EMBL" id="AP028215">
    <property type="protein sequence ID" value="BEI92103.1"/>
    <property type="molecule type" value="Genomic_DNA"/>
</dbReference>
<evidence type="ECO:0000313" key="13">
    <source>
        <dbReference type="EMBL" id="BEI92103.1"/>
    </source>
</evidence>
<dbReference type="PANTHER" id="PTHR46980">
    <property type="entry name" value="TRICALBIN-1-RELATED"/>
    <property type="match status" value="1"/>
</dbReference>
<name>A0AA48QW79_9TREE</name>
<evidence type="ECO:0000256" key="9">
    <source>
        <dbReference type="SAM" id="MobiDB-lite"/>
    </source>
</evidence>
<feature type="compositionally biased region" description="Polar residues" evidence="9">
    <location>
        <begin position="1364"/>
        <end position="1374"/>
    </location>
</feature>
<feature type="domain" description="C2" evidence="11">
    <location>
        <begin position="521"/>
        <end position="644"/>
    </location>
</feature>
<evidence type="ECO:0000256" key="6">
    <source>
        <dbReference type="ARBA" id="ARBA00023055"/>
    </source>
</evidence>
<dbReference type="PANTHER" id="PTHR46980:SF2">
    <property type="entry name" value="TRICALBIN-1-RELATED"/>
    <property type="match status" value="1"/>
</dbReference>
<dbReference type="GO" id="GO:0016020">
    <property type="term" value="C:membrane"/>
    <property type="evidence" value="ECO:0007669"/>
    <property type="project" value="UniProtKB-SubCell"/>
</dbReference>
<dbReference type="Gene3D" id="2.60.40.150">
    <property type="entry name" value="C2 domain"/>
    <property type="match status" value="5"/>
</dbReference>
<keyword evidence="3 10" id="KW-0812">Transmembrane</keyword>
<keyword evidence="8 10" id="KW-0472">Membrane</keyword>
<feature type="transmembrane region" description="Helical" evidence="10">
    <location>
        <begin position="283"/>
        <end position="300"/>
    </location>
</feature>
<dbReference type="CDD" id="cd21678">
    <property type="entry name" value="SMP_TCB"/>
    <property type="match status" value="1"/>
</dbReference>
<evidence type="ECO:0000256" key="1">
    <source>
        <dbReference type="ARBA" id="ARBA00004370"/>
    </source>
</evidence>
<dbReference type="CDD" id="cd04040">
    <property type="entry name" value="C2D_Tricalbin-like"/>
    <property type="match status" value="1"/>
</dbReference>
<dbReference type="PROSITE" id="PS51847">
    <property type="entry name" value="SMP"/>
    <property type="match status" value="1"/>
</dbReference>
<keyword evidence="14" id="KW-1185">Reference proteome</keyword>
<evidence type="ECO:0000256" key="10">
    <source>
        <dbReference type="SAM" id="Phobius"/>
    </source>
</evidence>
<keyword evidence="4" id="KW-0677">Repeat</keyword>
<evidence type="ECO:0008006" key="15">
    <source>
        <dbReference type="Google" id="ProtNLM"/>
    </source>
</evidence>